<evidence type="ECO:0000313" key="7">
    <source>
        <dbReference type="EMBL" id="GAD95916.1"/>
    </source>
</evidence>
<dbReference type="InterPro" id="IPR001810">
    <property type="entry name" value="F-box_dom"/>
</dbReference>
<dbReference type="GO" id="GO:0003677">
    <property type="term" value="F:DNA binding"/>
    <property type="evidence" value="ECO:0007669"/>
    <property type="project" value="UniProtKB-KW"/>
</dbReference>
<dbReference type="InParanoid" id="V5G1R6"/>
<dbReference type="InterPro" id="IPR052400">
    <property type="entry name" value="Zn2-C6_fungal_TF"/>
</dbReference>
<dbReference type="Proteomes" id="UP000018001">
    <property type="component" value="Unassembled WGS sequence"/>
</dbReference>
<feature type="region of interest" description="Disordered" evidence="5">
    <location>
        <begin position="295"/>
        <end position="332"/>
    </location>
</feature>
<dbReference type="Pfam" id="PF12937">
    <property type="entry name" value="F-box-like"/>
    <property type="match status" value="1"/>
</dbReference>
<dbReference type="OrthoDB" id="3546279at2759"/>
<keyword evidence="3" id="KW-0804">Transcription</keyword>
<dbReference type="InterPro" id="IPR036047">
    <property type="entry name" value="F-box-like_dom_sf"/>
</dbReference>
<evidence type="ECO:0000256" key="3">
    <source>
        <dbReference type="ARBA" id="ARBA00023163"/>
    </source>
</evidence>
<keyword evidence="8" id="KW-1185">Reference proteome</keyword>
<sequence>MAVHTSPLSLYSLPNEVLVDILTPFPTRSLLQLTVVSHRFHALILRILHYRLLVAASLNDYKLMLECFHPSSKLTEPHVFCKYLGTDGLSDKHEGVGSLYEDCGTAEKLARLGSLYSRFRPEPPMEDDTGRTFLVPPTGRVLELAGAIESLSADNTAEESPAQPPQLIKRAVNLEEFEDFSQLCTVVNLVKVVPNSSMLLSAVTIEDGTVRVWRDWLKDQSKAVLQSAEEAHGGGRIGDKLGITPNDPSDSRILWVDTNENVGLKLRCDEKRPSCGSCARHMVSCVYQKANLPSKQPLSRKSTGVTLDSSSIAISPDDNSTGSPATRSEAGSEEFLLGLNDGDEIPESKSRRLLELQLLQNYLTKLSQPFPGSHEGDGNTVWPFLDVPQMALQHKNLLYAMFSISATHLLRTQPRNAKLLAARQTYLGLALRKQREAVSQLSGQNADAVCFASTLILIDAFATLDGRETTPYLPPMEWLHMGRGAATVFTVAMKSGLDREMSKIMSLIDAPPVSLLDNEKTMFAEKYWKDFRDLLCHDIGDRREDLYDIDTLQAYQRTLSFIGSVHQAVIKGESMHPLCRRLMAFSPLIPRKFIDFVQERRPRALVILAHYFALASKVQSAWWMGETPQREIRGIITVLPPQWHEYMHWPLAMAGLLPAPKWTGPVSRG</sequence>
<dbReference type="GO" id="GO:0008270">
    <property type="term" value="F:zinc ion binding"/>
    <property type="evidence" value="ECO:0007669"/>
    <property type="project" value="InterPro"/>
</dbReference>
<evidence type="ECO:0000259" key="6">
    <source>
        <dbReference type="PROSITE" id="PS50181"/>
    </source>
</evidence>
<dbReference type="EMBL" id="BAUL01000142">
    <property type="protein sequence ID" value="GAD95916.1"/>
    <property type="molecule type" value="Genomic_DNA"/>
</dbReference>
<feature type="domain" description="F-box" evidence="6">
    <location>
        <begin position="7"/>
        <end position="53"/>
    </location>
</feature>
<dbReference type="PANTHER" id="PTHR47657">
    <property type="entry name" value="STEROL REGULATORY ELEMENT-BINDING PROTEIN ECM22"/>
    <property type="match status" value="1"/>
</dbReference>
<evidence type="ECO:0000256" key="1">
    <source>
        <dbReference type="ARBA" id="ARBA00023015"/>
    </source>
</evidence>
<comment type="caution">
    <text evidence="7">The sequence shown here is derived from an EMBL/GenBank/DDBJ whole genome shotgun (WGS) entry which is preliminary data.</text>
</comment>
<proteinExistence type="predicted"/>
<dbReference type="InterPro" id="IPR021858">
    <property type="entry name" value="Fun_TF"/>
</dbReference>
<dbReference type="HOGENOM" id="CLU_410480_0_0_1"/>
<dbReference type="InterPro" id="IPR036864">
    <property type="entry name" value="Zn2-C6_fun-type_DNA-bd_sf"/>
</dbReference>
<evidence type="ECO:0000256" key="4">
    <source>
        <dbReference type="ARBA" id="ARBA00023242"/>
    </source>
</evidence>
<evidence type="ECO:0000313" key="8">
    <source>
        <dbReference type="Proteomes" id="UP000018001"/>
    </source>
</evidence>
<dbReference type="InterPro" id="IPR001138">
    <property type="entry name" value="Zn2Cys6_DnaBD"/>
</dbReference>
<dbReference type="SUPFAM" id="SSF57701">
    <property type="entry name" value="Zn2/Cys6 DNA-binding domain"/>
    <property type="match status" value="1"/>
</dbReference>
<evidence type="ECO:0000256" key="5">
    <source>
        <dbReference type="SAM" id="MobiDB-lite"/>
    </source>
</evidence>
<protein>
    <recommendedName>
        <fullName evidence="6">F-box domain-containing protein</fullName>
    </recommendedName>
</protein>
<dbReference type="CDD" id="cd00067">
    <property type="entry name" value="GAL4"/>
    <property type="match status" value="1"/>
</dbReference>
<dbReference type="AlphaFoldDB" id="V5G1R6"/>
<keyword evidence="2" id="KW-0238">DNA-binding</keyword>
<feature type="compositionally biased region" description="Polar residues" evidence="5">
    <location>
        <begin position="295"/>
        <end position="326"/>
    </location>
</feature>
<dbReference type="Pfam" id="PF11951">
    <property type="entry name" value="Fungal_trans_2"/>
    <property type="match status" value="1"/>
</dbReference>
<keyword evidence="1" id="KW-0805">Transcription regulation</keyword>
<dbReference type="CDD" id="cd09917">
    <property type="entry name" value="F-box_SF"/>
    <property type="match status" value="1"/>
</dbReference>
<reference evidence="8" key="1">
    <citation type="journal article" date="2014" name="Genome Announc.">
        <title>Draft genome sequence of the formaldehyde-resistant fungus Byssochlamys spectabilis No. 5 (anamorph Paecilomyces variotii No. 5) (NBRC109023).</title>
        <authorList>
            <person name="Oka T."/>
            <person name="Ekino K."/>
            <person name="Fukuda K."/>
            <person name="Nomura Y."/>
        </authorList>
    </citation>
    <scope>NUCLEOTIDE SEQUENCE [LARGE SCALE GENOMIC DNA]</scope>
    <source>
        <strain evidence="8">No. 5 / NBRC 109023</strain>
    </source>
</reference>
<name>V5G1R6_BYSSN</name>
<dbReference type="GO" id="GO:0000981">
    <property type="term" value="F:DNA-binding transcription factor activity, RNA polymerase II-specific"/>
    <property type="evidence" value="ECO:0007669"/>
    <property type="project" value="InterPro"/>
</dbReference>
<dbReference type="eggNOG" id="ENOG502SGAZ">
    <property type="taxonomic scope" value="Eukaryota"/>
</dbReference>
<dbReference type="Pfam" id="PF00172">
    <property type="entry name" value="Zn_clus"/>
    <property type="match status" value="1"/>
</dbReference>
<keyword evidence="4" id="KW-0539">Nucleus</keyword>
<dbReference type="Gene3D" id="4.10.240.10">
    <property type="entry name" value="Zn(2)-C6 fungal-type DNA-binding domain"/>
    <property type="match status" value="1"/>
</dbReference>
<accession>V5G1R6</accession>
<dbReference type="PROSITE" id="PS50181">
    <property type="entry name" value="FBOX"/>
    <property type="match status" value="1"/>
</dbReference>
<gene>
    <name evidence="7" type="ORF">PVAR5_4564</name>
</gene>
<organism evidence="7 8">
    <name type="scientific">Byssochlamys spectabilis (strain No. 5 / NBRC 109023)</name>
    <name type="common">Paecilomyces variotii</name>
    <dbReference type="NCBI Taxonomy" id="1356009"/>
    <lineage>
        <taxon>Eukaryota</taxon>
        <taxon>Fungi</taxon>
        <taxon>Dikarya</taxon>
        <taxon>Ascomycota</taxon>
        <taxon>Pezizomycotina</taxon>
        <taxon>Eurotiomycetes</taxon>
        <taxon>Eurotiomycetidae</taxon>
        <taxon>Eurotiales</taxon>
        <taxon>Thermoascaceae</taxon>
        <taxon>Paecilomyces</taxon>
    </lineage>
</organism>
<dbReference type="PANTHER" id="PTHR47657:SF14">
    <property type="entry name" value="ZN(2)-C6 FUNGAL-TYPE DOMAIN-CONTAINING PROTEIN"/>
    <property type="match status" value="1"/>
</dbReference>
<dbReference type="SUPFAM" id="SSF81383">
    <property type="entry name" value="F-box domain"/>
    <property type="match status" value="1"/>
</dbReference>
<evidence type="ECO:0000256" key="2">
    <source>
        <dbReference type="ARBA" id="ARBA00023125"/>
    </source>
</evidence>